<sequence>MNRLSKNLLNIRYASFFVPFLSLGGLFLASWVVLPAPTAAFLPLAVGAAEVSPWLVGLNAIAALVALKTLTSGWGSRAFLAISVVALAVSASPLIQFSEANERAAIAMKTALGEAYAAQISQTEMRPAPFVMIDAFRGIPTQATRQTTGIRVASPDGVSLTMNVYRPLLAGKNPTIVMIYGGSWQTGNPSANENFSQYMAAQGYTVIAIDYRHAPQYKFPTQITDIKTAFTFIQQHASEYDIDLNRIALVGRSAGGHLATLAGFQSQVLPIRAIVSYYSPVDLTLGYENPPSPDPLDTRAILRSFLGGTSQELPALYRQASPYEYVKPGLPPTLLIYGNRDRIVQSKYGRALYEKLNQNNNTAVFIEIPWADHAFDTVFNGVSNQLALYYVERFLAQTLQ</sequence>
<accession>A0A8J7Z439</accession>
<dbReference type="EMBL" id="WVIE01000009">
    <property type="protein sequence ID" value="NDJ17516.1"/>
    <property type="molecule type" value="Genomic_DNA"/>
</dbReference>
<dbReference type="SUPFAM" id="SSF53474">
    <property type="entry name" value="alpha/beta-Hydrolases"/>
    <property type="match status" value="1"/>
</dbReference>
<reference evidence="4" key="1">
    <citation type="submission" date="2019-12" db="EMBL/GenBank/DDBJ databases">
        <title>High-Quality draft genome sequences of three cyanobacteria isolated from the limestone walls of the Old Cathedral of Coimbra.</title>
        <authorList>
            <person name="Tiago I."/>
            <person name="Soares F."/>
            <person name="Portugal A."/>
        </authorList>
    </citation>
    <scope>NUCLEOTIDE SEQUENCE</scope>
    <source>
        <strain evidence="4">A</strain>
    </source>
</reference>
<protein>
    <submittedName>
        <fullName evidence="4">Alpha/beta hydrolase fold domain-containing protein</fullName>
    </submittedName>
</protein>
<feature type="transmembrane region" description="Helical" evidence="2">
    <location>
        <begin position="12"/>
        <end position="34"/>
    </location>
</feature>
<evidence type="ECO:0000313" key="4">
    <source>
        <dbReference type="EMBL" id="NDJ17516.1"/>
    </source>
</evidence>
<dbReference type="Proteomes" id="UP000646053">
    <property type="component" value="Unassembled WGS sequence"/>
</dbReference>
<organism evidence="4 5">
    <name type="scientific">Myxacorys almedinensis A</name>
    <dbReference type="NCBI Taxonomy" id="2690445"/>
    <lineage>
        <taxon>Bacteria</taxon>
        <taxon>Bacillati</taxon>
        <taxon>Cyanobacteriota</taxon>
        <taxon>Cyanophyceae</taxon>
        <taxon>Leptolyngbyales</taxon>
        <taxon>Leptolyngbyaceae</taxon>
        <taxon>Myxacorys</taxon>
        <taxon>Myxacorys almedinensis</taxon>
    </lineage>
</organism>
<evidence type="ECO:0000259" key="3">
    <source>
        <dbReference type="Pfam" id="PF20434"/>
    </source>
</evidence>
<feature type="transmembrane region" description="Helical" evidence="2">
    <location>
        <begin position="40"/>
        <end position="66"/>
    </location>
</feature>
<dbReference type="Pfam" id="PF20434">
    <property type="entry name" value="BD-FAE"/>
    <property type="match status" value="1"/>
</dbReference>
<evidence type="ECO:0000256" key="1">
    <source>
        <dbReference type="ARBA" id="ARBA00022801"/>
    </source>
</evidence>
<keyword evidence="5" id="KW-1185">Reference proteome</keyword>
<feature type="transmembrane region" description="Helical" evidence="2">
    <location>
        <begin position="78"/>
        <end position="95"/>
    </location>
</feature>
<dbReference type="PANTHER" id="PTHR48081:SF13">
    <property type="entry name" value="ALPHA_BETA HYDROLASE"/>
    <property type="match status" value="1"/>
</dbReference>
<dbReference type="RefSeq" id="WP_162423038.1">
    <property type="nucleotide sequence ID" value="NZ_WVIE01000009.1"/>
</dbReference>
<dbReference type="InterPro" id="IPR049492">
    <property type="entry name" value="BD-FAE-like_dom"/>
</dbReference>
<feature type="domain" description="BD-FAE-like" evidence="3">
    <location>
        <begin position="163"/>
        <end position="356"/>
    </location>
</feature>
<dbReference type="InterPro" id="IPR050300">
    <property type="entry name" value="GDXG_lipolytic_enzyme"/>
</dbReference>
<keyword evidence="2" id="KW-0812">Transmembrane</keyword>
<keyword evidence="2" id="KW-0472">Membrane</keyword>
<dbReference type="PANTHER" id="PTHR48081">
    <property type="entry name" value="AB HYDROLASE SUPERFAMILY PROTEIN C4A8.06C"/>
    <property type="match status" value="1"/>
</dbReference>
<name>A0A8J7Z439_9CYAN</name>
<dbReference type="Gene3D" id="3.40.50.1820">
    <property type="entry name" value="alpha/beta hydrolase"/>
    <property type="match status" value="1"/>
</dbReference>
<evidence type="ECO:0000313" key="5">
    <source>
        <dbReference type="Proteomes" id="UP000646053"/>
    </source>
</evidence>
<proteinExistence type="predicted"/>
<dbReference type="InterPro" id="IPR029058">
    <property type="entry name" value="AB_hydrolase_fold"/>
</dbReference>
<dbReference type="GO" id="GO:0016787">
    <property type="term" value="F:hydrolase activity"/>
    <property type="evidence" value="ECO:0007669"/>
    <property type="project" value="UniProtKB-KW"/>
</dbReference>
<comment type="caution">
    <text evidence="4">The sequence shown here is derived from an EMBL/GenBank/DDBJ whole genome shotgun (WGS) entry which is preliminary data.</text>
</comment>
<evidence type="ECO:0000256" key="2">
    <source>
        <dbReference type="SAM" id="Phobius"/>
    </source>
</evidence>
<dbReference type="AlphaFoldDB" id="A0A8J7Z439"/>
<gene>
    <name evidence="4" type="ORF">GS601_09480</name>
</gene>
<keyword evidence="2" id="KW-1133">Transmembrane helix</keyword>
<keyword evidence="1 4" id="KW-0378">Hydrolase</keyword>